<dbReference type="InterPro" id="IPR043502">
    <property type="entry name" value="DNA/RNA_pol_sf"/>
</dbReference>
<dbReference type="PANTHER" id="PTHR11439">
    <property type="entry name" value="GAG-POL-RELATED RETROTRANSPOSON"/>
    <property type="match status" value="1"/>
</dbReference>
<dbReference type="SUPFAM" id="SSF56672">
    <property type="entry name" value="DNA/RNA polymerases"/>
    <property type="match status" value="1"/>
</dbReference>
<comment type="caution">
    <text evidence="1">The sequence shown here is derived from an EMBL/GenBank/DDBJ whole genome shotgun (WGS) entry which is preliminary data.</text>
</comment>
<evidence type="ECO:0000313" key="2">
    <source>
        <dbReference type="Proteomes" id="UP000298061"/>
    </source>
</evidence>
<reference evidence="1 2" key="1">
    <citation type="submission" date="2019-02" db="EMBL/GenBank/DDBJ databases">
        <title>Genome sequencing of the rare red list fungi Hericium alpestre (H. flagellum).</title>
        <authorList>
            <person name="Buettner E."/>
            <person name="Kellner H."/>
        </authorList>
    </citation>
    <scope>NUCLEOTIDE SEQUENCE [LARGE SCALE GENOMIC DNA]</scope>
    <source>
        <strain evidence="1 2">DSM 108284</strain>
    </source>
</reference>
<dbReference type="CDD" id="cd09272">
    <property type="entry name" value="RNase_HI_RT_Ty1"/>
    <property type="match status" value="1"/>
</dbReference>
<dbReference type="STRING" id="135208.A0A4Y9ZKA8"/>
<evidence type="ECO:0000313" key="1">
    <source>
        <dbReference type="EMBL" id="TFY74078.1"/>
    </source>
</evidence>
<proteinExistence type="predicted"/>
<dbReference type="EMBL" id="SFCI01002318">
    <property type="protein sequence ID" value="TFY74078.1"/>
    <property type="molecule type" value="Genomic_DNA"/>
</dbReference>
<dbReference type="PANTHER" id="PTHR11439:SF483">
    <property type="entry name" value="PEPTIDE SYNTHASE GLIP-LIKE, PUTATIVE (AFU_ORTHOLOGUE AFUA_3G12920)-RELATED"/>
    <property type="match status" value="1"/>
</dbReference>
<dbReference type="AlphaFoldDB" id="A0A4Y9ZKA8"/>
<name>A0A4Y9ZKA8_9AGAM</name>
<dbReference type="OrthoDB" id="3344688at2759"/>
<protein>
    <recommendedName>
        <fullName evidence="3">Reverse transcriptase Ty1/copia-type domain-containing protein</fullName>
    </recommendedName>
</protein>
<organism evidence="1 2">
    <name type="scientific">Hericium alpestre</name>
    <dbReference type="NCBI Taxonomy" id="135208"/>
    <lineage>
        <taxon>Eukaryota</taxon>
        <taxon>Fungi</taxon>
        <taxon>Dikarya</taxon>
        <taxon>Basidiomycota</taxon>
        <taxon>Agaricomycotina</taxon>
        <taxon>Agaricomycetes</taxon>
        <taxon>Russulales</taxon>
        <taxon>Hericiaceae</taxon>
        <taxon>Hericium</taxon>
    </lineage>
</organism>
<keyword evidence="2" id="KW-1185">Reference proteome</keyword>
<gene>
    <name evidence="1" type="ORF">EWM64_g9933</name>
</gene>
<accession>A0A4Y9ZKA8</accession>
<sequence>MQNVPYREAVGSLMYAALGTWPDIAYAVTTLSQFMHNPGRTHWEAAKCVIRYLKTTRDEWLTYGEDSEGGIIGYSNADWGSNDHRHSISGFVFLVDGGAVSWSSKKQSVVTLSSTEAEYIAMTHAAKEVLWICAILGEIIGQFDKPTTLFCDNQSAITLAQDNIFHSHTKHISIRYHFICDVVEQEQVDLVYCPTAEMAADIFTKALARPKVEKMRGLVGIGPHEV</sequence>
<dbReference type="Proteomes" id="UP000298061">
    <property type="component" value="Unassembled WGS sequence"/>
</dbReference>
<evidence type="ECO:0008006" key="3">
    <source>
        <dbReference type="Google" id="ProtNLM"/>
    </source>
</evidence>